<evidence type="ECO:0000313" key="11">
    <source>
        <dbReference type="Proteomes" id="UP000240418"/>
    </source>
</evidence>
<dbReference type="GO" id="GO:0005524">
    <property type="term" value="F:ATP binding"/>
    <property type="evidence" value="ECO:0007669"/>
    <property type="project" value="UniProtKB-UniRule"/>
</dbReference>
<dbReference type="OrthoDB" id="9810309at2"/>
<accession>A0A2P8FDC6</accession>
<dbReference type="GO" id="GO:0006779">
    <property type="term" value="P:porphyrin-containing compound biosynthetic process"/>
    <property type="evidence" value="ECO:0007669"/>
    <property type="project" value="UniProtKB-UniRule"/>
</dbReference>
<dbReference type="RefSeq" id="WP_106608484.1">
    <property type="nucleotide sequence ID" value="NZ_PYGJ01000005.1"/>
</dbReference>
<dbReference type="EMBL" id="PYGJ01000005">
    <property type="protein sequence ID" value="PSL19678.1"/>
    <property type="molecule type" value="Genomic_DNA"/>
</dbReference>
<evidence type="ECO:0000256" key="4">
    <source>
        <dbReference type="ARBA" id="ARBA00023244"/>
    </source>
</evidence>
<keyword evidence="11" id="KW-1185">Reference proteome</keyword>
<dbReference type="EC" id="2.5.1.17" evidence="3 8"/>
<keyword evidence="8" id="KW-0067">ATP-binding</keyword>
<dbReference type="Proteomes" id="UP000240418">
    <property type="component" value="Unassembled WGS sequence"/>
</dbReference>
<dbReference type="UniPathway" id="UPA00148">
    <property type="reaction ID" value="UER00233"/>
</dbReference>
<gene>
    <name evidence="10" type="ORF">CLV88_105100</name>
</gene>
<comment type="subcellular location">
    <subcellularLocation>
        <location evidence="8">Cytoplasm</location>
    </subcellularLocation>
</comment>
<dbReference type="InterPro" id="IPR027417">
    <property type="entry name" value="P-loop_NTPase"/>
</dbReference>
<keyword evidence="8" id="KW-0547">Nucleotide-binding</keyword>
<dbReference type="PANTHER" id="PTHR46638:SF1">
    <property type="entry name" value="CORRINOID ADENOSYLTRANSFERASE"/>
    <property type="match status" value="1"/>
</dbReference>
<dbReference type="NCBIfam" id="TIGR00708">
    <property type="entry name" value="cobA"/>
    <property type="match status" value="1"/>
</dbReference>
<evidence type="ECO:0000256" key="2">
    <source>
        <dbReference type="ARBA" id="ARBA00007487"/>
    </source>
</evidence>
<dbReference type="Pfam" id="PF02572">
    <property type="entry name" value="CobA_CobO_BtuR"/>
    <property type="match status" value="1"/>
</dbReference>
<dbReference type="InterPro" id="IPR025826">
    <property type="entry name" value="Co_AT_N_dom"/>
</dbReference>
<dbReference type="GO" id="GO:0005737">
    <property type="term" value="C:cytoplasm"/>
    <property type="evidence" value="ECO:0007669"/>
    <property type="project" value="UniProtKB-SubCell"/>
</dbReference>
<dbReference type="SUPFAM" id="SSF52540">
    <property type="entry name" value="P-loop containing nucleoside triphosphate hydrolases"/>
    <property type="match status" value="1"/>
</dbReference>
<dbReference type="InterPro" id="IPR003724">
    <property type="entry name" value="CblAdoTrfase_CobA"/>
</dbReference>
<evidence type="ECO:0000313" key="10">
    <source>
        <dbReference type="EMBL" id="PSL19678.1"/>
    </source>
</evidence>
<feature type="domain" description="Cob(I)alamin adenosyltransferase N-terminal" evidence="9">
    <location>
        <begin position="2"/>
        <end position="23"/>
    </location>
</feature>
<sequence length="202" mass="22928">MTDENARHTEKMNKIKAARDRMMANKTEEKGLIMVHTGPGKGKSSSGFGMIMRCISHGMPVAVVQFIKGNWATGERDFLRTHFPDEVKFHVSGEGFTWETQDRERDIAKAEAGWELAKELIRDPANRFVMLDEINIALRNDYLNIDDVVDFLLEEKPDMTHVLLTGRNAKPELIEAADLVTEMSLVKHPFRDGIKAQQGVEF</sequence>
<dbReference type="Gene3D" id="3.40.50.300">
    <property type="entry name" value="P-loop containing nucleotide triphosphate hydrolases"/>
    <property type="match status" value="1"/>
</dbReference>
<keyword evidence="8 10" id="KW-0808">Transferase</keyword>
<dbReference type="PANTHER" id="PTHR46638">
    <property type="entry name" value="CORRINOID ADENOSYLTRANSFERASE"/>
    <property type="match status" value="1"/>
</dbReference>
<evidence type="ECO:0000256" key="7">
    <source>
        <dbReference type="ARBA" id="ARBA00048692"/>
    </source>
</evidence>
<evidence type="ECO:0000256" key="5">
    <source>
        <dbReference type="ARBA" id="ARBA00024929"/>
    </source>
</evidence>
<comment type="pathway">
    <text evidence="1 8">Cofactor biosynthesis; adenosylcobalamin biosynthesis; adenosylcobalamin from cob(II)yrinate a,c-diamide: step 2/7.</text>
</comment>
<evidence type="ECO:0000256" key="1">
    <source>
        <dbReference type="ARBA" id="ARBA00005121"/>
    </source>
</evidence>
<keyword evidence="8" id="KW-0963">Cytoplasm</keyword>
<dbReference type="PIRSF" id="PIRSF015617">
    <property type="entry name" value="Adensltrnsf_CobA"/>
    <property type="match status" value="1"/>
</dbReference>
<organism evidence="10 11">
    <name type="scientific">Shimia abyssi</name>
    <dbReference type="NCBI Taxonomy" id="1662395"/>
    <lineage>
        <taxon>Bacteria</taxon>
        <taxon>Pseudomonadati</taxon>
        <taxon>Pseudomonadota</taxon>
        <taxon>Alphaproteobacteria</taxon>
        <taxon>Rhodobacterales</taxon>
        <taxon>Roseobacteraceae</taxon>
    </lineage>
</organism>
<keyword evidence="8" id="KW-0169">Cobalamin biosynthesis</keyword>
<comment type="catalytic activity">
    <reaction evidence="7 8">
        <text>2 cob(II)alamin + reduced [electron-transfer flavoprotein] + 2 ATP = 2 adenosylcob(III)alamin + 2 triphosphate + oxidized [electron-transfer flavoprotein] + 3 H(+)</text>
        <dbReference type="Rhea" id="RHEA:28671"/>
        <dbReference type="Rhea" id="RHEA-COMP:10685"/>
        <dbReference type="Rhea" id="RHEA-COMP:10686"/>
        <dbReference type="ChEBI" id="CHEBI:15378"/>
        <dbReference type="ChEBI" id="CHEBI:16304"/>
        <dbReference type="ChEBI" id="CHEBI:18036"/>
        <dbReference type="ChEBI" id="CHEBI:18408"/>
        <dbReference type="ChEBI" id="CHEBI:30616"/>
        <dbReference type="ChEBI" id="CHEBI:57692"/>
        <dbReference type="ChEBI" id="CHEBI:58307"/>
        <dbReference type="EC" id="2.5.1.17"/>
    </reaction>
</comment>
<dbReference type="GO" id="GO:0009236">
    <property type="term" value="P:cobalamin biosynthetic process"/>
    <property type="evidence" value="ECO:0007669"/>
    <property type="project" value="UniProtKB-UniRule"/>
</dbReference>
<evidence type="ECO:0000256" key="6">
    <source>
        <dbReference type="ARBA" id="ARBA00048555"/>
    </source>
</evidence>
<evidence type="ECO:0000256" key="3">
    <source>
        <dbReference type="ARBA" id="ARBA00012454"/>
    </source>
</evidence>
<dbReference type="Pfam" id="PF12557">
    <property type="entry name" value="Co_AT_N"/>
    <property type="match status" value="1"/>
</dbReference>
<reference evidence="10 11" key="1">
    <citation type="submission" date="2018-03" db="EMBL/GenBank/DDBJ databases">
        <title>Genomic Encyclopedia of Archaeal and Bacterial Type Strains, Phase II (KMG-II): from individual species to whole genera.</title>
        <authorList>
            <person name="Goeker M."/>
        </authorList>
    </citation>
    <scope>NUCLEOTIDE SEQUENCE [LARGE SCALE GENOMIC DNA]</scope>
    <source>
        <strain evidence="10 11">DSM 100673</strain>
    </source>
</reference>
<comment type="caution">
    <text evidence="10">The sequence shown here is derived from an EMBL/GenBank/DDBJ whole genome shotgun (WGS) entry which is preliminary data.</text>
</comment>
<protein>
    <recommendedName>
        <fullName evidence="3 8">Corrinoid adenosyltransferase</fullName>
        <ecNumber evidence="3 8">2.5.1.17</ecNumber>
    </recommendedName>
    <alternativeName>
        <fullName evidence="8">Cob(II)alamin adenosyltransferase</fullName>
    </alternativeName>
    <alternativeName>
        <fullName evidence="8">Cob(II)yrinic acid a,c-diamide adenosyltransferase</fullName>
    </alternativeName>
</protein>
<dbReference type="NCBIfam" id="NF004637">
    <property type="entry name" value="PRK05986.1"/>
    <property type="match status" value="1"/>
</dbReference>
<comment type="function">
    <text evidence="5 8">Required for both de novo synthesis of the corrin ring for the assimilation of exogenous corrinoids. Participates in the adenosylation of a variety of incomplete and complete corrinoids.</text>
</comment>
<dbReference type="GO" id="GO:0008817">
    <property type="term" value="F:corrinoid adenosyltransferase activity"/>
    <property type="evidence" value="ECO:0007669"/>
    <property type="project" value="UniProtKB-UniRule"/>
</dbReference>
<keyword evidence="4 8" id="KW-0627">Porphyrin biosynthesis</keyword>
<dbReference type="AlphaFoldDB" id="A0A2P8FDC6"/>
<name>A0A2P8FDC6_9RHOB</name>
<evidence type="ECO:0000256" key="8">
    <source>
        <dbReference type="PIRNR" id="PIRNR015617"/>
    </source>
</evidence>
<proteinExistence type="inferred from homology"/>
<evidence type="ECO:0000259" key="9">
    <source>
        <dbReference type="Pfam" id="PF12557"/>
    </source>
</evidence>
<dbReference type="CDD" id="cd00561">
    <property type="entry name" value="CobA_ACA"/>
    <property type="match status" value="1"/>
</dbReference>
<comment type="catalytic activity">
    <reaction evidence="6 8">
        <text>2 cob(II)yrinate a,c diamide + reduced [electron-transfer flavoprotein] + 2 ATP = 2 adenosylcob(III)yrinate a,c-diamide + 2 triphosphate + oxidized [electron-transfer flavoprotein] + 3 H(+)</text>
        <dbReference type="Rhea" id="RHEA:11528"/>
        <dbReference type="Rhea" id="RHEA-COMP:10685"/>
        <dbReference type="Rhea" id="RHEA-COMP:10686"/>
        <dbReference type="ChEBI" id="CHEBI:15378"/>
        <dbReference type="ChEBI" id="CHEBI:18036"/>
        <dbReference type="ChEBI" id="CHEBI:30616"/>
        <dbReference type="ChEBI" id="CHEBI:57692"/>
        <dbReference type="ChEBI" id="CHEBI:58307"/>
        <dbReference type="ChEBI" id="CHEBI:58503"/>
        <dbReference type="ChEBI" id="CHEBI:58537"/>
        <dbReference type="EC" id="2.5.1.17"/>
    </reaction>
</comment>
<comment type="similarity">
    <text evidence="2 8">Belongs to the Cob(I)alamin adenosyltransferase family.</text>
</comment>